<evidence type="ECO:0000256" key="1">
    <source>
        <dbReference type="ARBA" id="ARBA00001794"/>
    </source>
</evidence>
<dbReference type="PANTHER" id="PTHR30387">
    <property type="entry name" value="MANNONATE DEHYDRATASE"/>
    <property type="match status" value="1"/>
</dbReference>
<accession>A0A3E3I7I6</accession>
<comment type="caution">
    <text evidence="11">The sequence shown here is derived from an EMBL/GenBank/DDBJ whole genome shotgun (WGS) entry which is preliminary data.</text>
</comment>
<dbReference type="PIRSF" id="PIRSF016049">
    <property type="entry name" value="Man_dehyd"/>
    <property type="match status" value="1"/>
</dbReference>
<comment type="cofactor">
    <cofactor evidence="3">
        <name>Fe(2+)</name>
        <dbReference type="ChEBI" id="CHEBI:29033"/>
    </cofactor>
</comment>
<keyword evidence="8" id="KW-0408">Iron</keyword>
<name>A0A3E3I7I6_9FIRM</name>
<comment type="similarity">
    <text evidence="6">Belongs to the mannonate dehydratase family.</text>
</comment>
<dbReference type="AlphaFoldDB" id="A0A3E3I7I6"/>
<keyword evidence="9" id="KW-0464">Manganese</keyword>
<evidence type="ECO:0000256" key="6">
    <source>
        <dbReference type="ARBA" id="ARBA00007389"/>
    </source>
</evidence>
<evidence type="ECO:0000256" key="5">
    <source>
        <dbReference type="ARBA" id="ARBA00004892"/>
    </source>
</evidence>
<dbReference type="Pfam" id="PF03786">
    <property type="entry name" value="UxuA"/>
    <property type="match status" value="1"/>
</dbReference>
<dbReference type="GO" id="GO:0008198">
    <property type="term" value="F:ferrous iron binding"/>
    <property type="evidence" value="ECO:0007669"/>
    <property type="project" value="TreeGrafter"/>
</dbReference>
<evidence type="ECO:0000256" key="4">
    <source>
        <dbReference type="ARBA" id="ARBA00002713"/>
    </source>
</evidence>
<comment type="cofactor">
    <cofactor evidence="2">
        <name>Mn(2+)</name>
        <dbReference type="ChEBI" id="CHEBI:29035"/>
    </cofactor>
</comment>
<dbReference type="InterPro" id="IPR036237">
    <property type="entry name" value="Xyl_isomerase-like_sf"/>
</dbReference>
<dbReference type="GO" id="GO:0008927">
    <property type="term" value="F:mannonate dehydratase activity"/>
    <property type="evidence" value="ECO:0007669"/>
    <property type="project" value="UniProtKB-EC"/>
</dbReference>
<organism evidence="11 12">
    <name type="scientific">Eisenbergiella massiliensis</name>
    <dbReference type="NCBI Taxonomy" id="1720294"/>
    <lineage>
        <taxon>Bacteria</taxon>
        <taxon>Bacillati</taxon>
        <taxon>Bacillota</taxon>
        <taxon>Clostridia</taxon>
        <taxon>Lachnospirales</taxon>
        <taxon>Lachnospiraceae</taxon>
        <taxon>Eisenbergiella</taxon>
    </lineage>
</organism>
<evidence type="ECO:0000256" key="7">
    <source>
        <dbReference type="ARBA" id="ARBA00012927"/>
    </source>
</evidence>
<dbReference type="GO" id="GO:0030145">
    <property type="term" value="F:manganese ion binding"/>
    <property type="evidence" value="ECO:0007669"/>
    <property type="project" value="TreeGrafter"/>
</dbReference>
<keyword evidence="12" id="KW-1185">Reference proteome</keyword>
<protein>
    <recommendedName>
        <fullName evidence="7">mannonate dehydratase</fullName>
        <ecNumber evidence="7">4.2.1.8</ecNumber>
    </recommendedName>
</protein>
<dbReference type="EC" id="4.2.1.8" evidence="7"/>
<dbReference type="PANTHER" id="PTHR30387:SF2">
    <property type="entry name" value="MANNONATE DEHYDRATASE"/>
    <property type="match status" value="1"/>
</dbReference>
<dbReference type="InterPro" id="IPR004628">
    <property type="entry name" value="Man_deHydtase"/>
</dbReference>
<evidence type="ECO:0000256" key="9">
    <source>
        <dbReference type="ARBA" id="ARBA00023211"/>
    </source>
</evidence>
<dbReference type="Proteomes" id="UP000260812">
    <property type="component" value="Unassembled WGS sequence"/>
</dbReference>
<dbReference type="GO" id="GO:0042840">
    <property type="term" value="P:D-glucuronate catabolic process"/>
    <property type="evidence" value="ECO:0007669"/>
    <property type="project" value="TreeGrafter"/>
</dbReference>
<evidence type="ECO:0000256" key="3">
    <source>
        <dbReference type="ARBA" id="ARBA00001954"/>
    </source>
</evidence>
<comment type="pathway">
    <text evidence="5">Carbohydrate metabolism; pentose and glucuronate interconversion.</text>
</comment>
<dbReference type="UniPathway" id="UPA00246"/>
<dbReference type="SUPFAM" id="SSF51658">
    <property type="entry name" value="Xylose isomerase-like"/>
    <property type="match status" value="1"/>
</dbReference>
<reference evidence="11" key="1">
    <citation type="submission" date="2018-08" db="EMBL/GenBank/DDBJ databases">
        <title>A genome reference for cultivated species of the human gut microbiota.</title>
        <authorList>
            <person name="Zou Y."/>
            <person name="Xue W."/>
            <person name="Luo G."/>
        </authorList>
    </citation>
    <scope>NUCLEOTIDE SEQUENCE [LARGE SCALE GENOMIC DNA]</scope>
    <source>
        <strain evidence="11">TF05-5AC</strain>
    </source>
</reference>
<evidence type="ECO:0000256" key="10">
    <source>
        <dbReference type="ARBA" id="ARBA00023239"/>
    </source>
</evidence>
<dbReference type="RefSeq" id="WP_117544173.1">
    <property type="nucleotide sequence ID" value="NZ_QVLV01000004.1"/>
</dbReference>
<comment type="function">
    <text evidence="4">Catalyzes the dehydration of D-mannonate.</text>
</comment>
<sequence>MIITDYLRSKRDLTWDYAKQCGVGHGVIRLPEDPAFDICDLSHWQSVYKEFTDFGIKPIVVEPMPNALHDHIKAGDEKRDESIEKVIRMLPIMDCLDIRTICFNFMAHVGWYRTDYNIEERGGALVTGFDAAACQDSGMEITQEQLWENYTCFVKAVLPYAERYGIRLALHPDDPPVPRLGKVSRIMISHENIKKAIEIGNSDFLGITMCQACYQMMGEDLFSVIPEMKEKIFFIHFRNATGNKYHFHETFHDNGDIRMGEMLALYKKCGIDVPIRVDHVPTMAGEKENSGYTALGRLYAIGYLKGLLEGLGME</sequence>
<dbReference type="EMBL" id="QVLV01000004">
    <property type="protein sequence ID" value="RGE62383.1"/>
    <property type="molecule type" value="Genomic_DNA"/>
</dbReference>
<dbReference type="Gene3D" id="3.20.20.150">
    <property type="entry name" value="Divalent-metal-dependent TIM barrel enzymes"/>
    <property type="match status" value="1"/>
</dbReference>
<proteinExistence type="inferred from homology"/>
<evidence type="ECO:0000256" key="8">
    <source>
        <dbReference type="ARBA" id="ARBA00023004"/>
    </source>
</evidence>
<comment type="catalytic activity">
    <reaction evidence="1">
        <text>D-mannonate = 2-dehydro-3-deoxy-D-gluconate + H2O</text>
        <dbReference type="Rhea" id="RHEA:20097"/>
        <dbReference type="ChEBI" id="CHEBI:15377"/>
        <dbReference type="ChEBI" id="CHEBI:17767"/>
        <dbReference type="ChEBI" id="CHEBI:57990"/>
        <dbReference type="EC" id="4.2.1.8"/>
    </reaction>
</comment>
<evidence type="ECO:0000313" key="11">
    <source>
        <dbReference type="EMBL" id="RGE62383.1"/>
    </source>
</evidence>
<gene>
    <name evidence="11" type="ORF">DXC51_07150</name>
</gene>
<evidence type="ECO:0000313" key="12">
    <source>
        <dbReference type="Proteomes" id="UP000260812"/>
    </source>
</evidence>
<dbReference type="GeneID" id="97986660"/>
<evidence type="ECO:0000256" key="2">
    <source>
        <dbReference type="ARBA" id="ARBA00001936"/>
    </source>
</evidence>
<keyword evidence="10" id="KW-0456">Lyase</keyword>